<organism evidence="1 2">
    <name type="scientific">Morococcus cerebrosus</name>
    <dbReference type="NCBI Taxonomy" id="1056807"/>
    <lineage>
        <taxon>Bacteria</taxon>
        <taxon>Pseudomonadati</taxon>
        <taxon>Pseudomonadota</taxon>
        <taxon>Betaproteobacteria</taxon>
        <taxon>Neisseriales</taxon>
        <taxon>Neisseriaceae</taxon>
        <taxon>Morococcus</taxon>
    </lineage>
</organism>
<protein>
    <submittedName>
        <fullName evidence="1">Uncharacterized protein</fullName>
    </submittedName>
</protein>
<evidence type="ECO:0000313" key="1">
    <source>
        <dbReference type="EMBL" id="KIC08093.1"/>
    </source>
</evidence>
<gene>
    <name evidence="1" type="ORF">MCC93_12380</name>
</gene>
<sequence>MDGFLVFGTGRLKRENRRGINPSGVMCVGFKLYRIYRF</sequence>
<accession>A0A0C1EH96</accession>
<dbReference type="EMBL" id="JUFZ01000045">
    <property type="protein sequence ID" value="KIC08093.1"/>
    <property type="molecule type" value="Genomic_DNA"/>
</dbReference>
<name>A0A0C1EH96_9NEIS</name>
<reference evidence="1 2" key="1">
    <citation type="submission" date="2014-12" db="EMBL/GenBank/DDBJ databases">
        <title>Genome sequence of Morococcus cerebrosus.</title>
        <authorList>
            <person name="Shin S.-K."/>
            <person name="Yi H."/>
        </authorList>
    </citation>
    <scope>NUCLEOTIDE SEQUENCE [LARGE SCALE GENOMIC DNA]</scope>
    <source>
        <strain evidence="1 2">CIP 81.93</strain>
    </source>
</reference>
<dbReference type="AlphaFoldDB" id="A0A0C1EH96"/>
<evidence type="ECO:0000313" key="2">
    <source>
        <dbReference type="Proteomes" id="UP000031390"/>
    </source>
</evidence>
<proteinExistence type="predicted"/>
<dbReference type="Proteomes" id="UP000031390">
    <property type="component" value="Unassembled WGS sequence"/>
</dbReference>
<comment type="caution">
    <text evidence="1">The sequence shown here is derived from an EMBL/GenBank/DDBJ whole genome shotgun (WGS) entry which is preliminary data.</text>
</comment>